<comment type="caution">
    <text evidence="3">The sequence shown here is derived from an EMBL/GenBank/DDBJ whole genome shotgun (WGS) entry which is preliminary data.</text>
</comment>
<keyword evidence="4" id="KW-1185">Reference proteome</keyword>
<sequence length="165" mass="18833">MIGMVSQALKTSEYAGPEQKRTEHKKTVEKIAADSIRQSDLTAQIVRHIWSPHWKFDRALLASFPRQTGLSADQLKSIIFESLRFDSMDNREEAIAKTFDCTFRWVFDRNPQVSPEGVPMWSSLPDWLEGDSGLPYWITGKPGSGKSTMMKFILHHEALDGHLQK</sequence>
<keyword evidence="1" id="KW-0677">Repeat</keyword>
<evidence type="ECO:0000256" key="1">
    <source>
        <dbReference type="ARBA" id="ARBA00022737"/>
    </source>
</evidence>
<protein>
    <recommendedName>
        <fullName evidence="2">Nephrocystin 3-like N-terminal domain-containing protein</fullName>
    </recommendedName>
</protein>
<dbReference type="InterPro" id="IPR056884">
    <property type="entry name" value="NPHP3-like_N"/>
</dbReference>
<dbReference type="Pfam" id="PF24883">
    <property type="entry name" value="NPHP3_N"/>
    <property type="match status" value="1"/>
</dbReference>
<accession>A0A428SVG8</accession>
<dbReference type="PANTHER" id="PTHR10039:SF5">
    <property type="entry name" value="NACHT DOMAIN-CONTAINING PROTEIN"/>
    <property type="match status" value="1"/>
</dbReference>
<evidence type="ECO:0000313" key="3">
    <source>
        <dbReference type="EMBL" id="RSL93792.1"/>
    </source>
</evidence>
<dbReference type="AlphaFoldDB" id="A0A428SVG8"/>
<proteinExistence type="predicted"/>
<evidence type="ECO:0000313" key="4">
    <source>
        <dbReference type="Proteomes" id="UP000288429"/>
    </source>
</evidence>
<feature type="domain" description="Nephrocystin 3-like N-terminal" evidence="2">
    <location>
        <begin position="126"/>
        <end position="156"/>
    </location>
</feature>
<dbReference type="PANTHER" id="PTHR10039">
    <property type="entry name" value="AMELOGENIN"/>
    <property type="match status" value="1"/>
</dbReference>
<gene>
    <name evidence="3" type="ORF">CDV31_014555</name>
</gene>
<organism evidence="3 4">
    <name type="scientific">Fusarium ambrosium</name>
    <dbReference type="NCBI Taxonomy" id="131363"/>
    <lineage>
        <taxon>Eukaryota</taxon>
        <taxon>Fungi</taxon>
        <taxon>Dikarya</taxon>
        <taxon>Ascomycota</taxon>
        <taxon>Pezizomycotina</taxon>
        <taxon>Sordariomycetes</taxon>
        <taxon>Hypocreomycetidae</taxon>
        <taxon>Hypocreales</taxon>
        <taxon>Nectriaceae</taxon>
        <taxon>Fusarium</taxon>
        <taxon>Fusarium solani species complex</taxon>
    </lineage>
</organism>
<dbReference type="Proteomes" id="UP000288429">
    <property type="component" value="Unassembled WGS sequence"/>
</dbReference>
<evidence type="ECO:0000259" key="2">
    <source>
        <dbReference type="Pfam" id="PF24883"/>
    </source>
</evidence>
<reference evidence="3 4" key="1">
    <citation type="submission" date="2017-06" db="EMBL/GenBank/DDBJ databases">
        <title>Cmopartive genomic analysis of Ambrosia Fusariam Clade fungi.</title>
        <authorList>
            <person name="Stajich J.E."/>
            <person name="Carrillo J."/>
            <person name="Kijimoto T."/>
            <person name="Eskalen A."/>
            <person name="O'Donnell K."/>
            <person name="Kasson M."/>
        </authorList>
    </citation>
    <scope>NUCLEOTIDE SEQUENCE [LARGE SCALE GENOMIC DNA]</scope>
    <source>
        <strain evidence="3 4">NRRL 20438</strain>
    </source>
</reference>
<name>A0A428SVG8_9HYPO</name>
<dbReference type="EMBL" id="NIZV01000335">
    <property type="protein sequence ID" value="RSL93792.1"/>
    <property type="molecule type" value="Genomic_DNA"/>
</dbReference>